<reference evidence="3 4" key="1">
    <citation type="journal article" date="2013" name="PLoS ONE">
        <title>Genomic and secretomic analyses reveal unique features of the lignocellulolytic enzyme system of Penicillium decumbens.</title>
        <authorList>
            <person name="Liu G."/>
            <person name="Zhang L."/>
            <person name="Wei X."/>
            <person name="Zou G."/>
            <person name="Qin Y."/>
            <person name="Ma L."/>
            <person name="Li J."/>
            <person name="Zheng H."/>
            <person name="Wang S."/>
            <person name="Wang C."/>
            <person name="Xun L."/>
            <person name="Zhao G.-P."/>
            <person name="Zhou Z."/>
            <person name="Qu Y."/>
        </authorList>
    </citation>
    <scope>NUCLEOTIDE SEQUENCE [LARGE SCALE GENOMIC DNA]</scope>
    <source>
        <strain evidence="4">114-2 / CGMCC 5302</strain>
    </source>
</reference>
<gene>
    <name evidence="3" type="ORF">PDE_04534</name>
</gene>
<dbReference type="eggNOG" id="ENOG502SHIS">
    <property type="taxonomic scope" value="Eukaryota"/>
</dbReference>
<dbReference type="AlphaFoldDB" id="S7ZH21"/>
<evidence type="ECO:0000256" key="1">
    <source>
        <dbReference type="SAM" id="MobiDB-lite"/>
    </source>
</evidence>
<dbReference type="HOGENOM" id="CLU_012775_0_0_1"/>
<feature type="region of interest" description="Disordered" evidence="1">
    <location>
        <begin position="288"/>
        <end position="307"/>
    </location>
</feature>
<proteinExistence type="predicted"/>
<protein>
    <recommendedName>
        <fullName evidence="2">F-box domain-containing protein</fullName>
    </recommendedName>
</protein>
<dbReference type="PhylomeDB" id="S7ZH21"/>
<evidence type="ECO:0000313" key="3">
    <source>
        <dbReference type="EMBL" id="EPS29584.1"/>
    </source>
</evidence>
<dbReference type="InterPro" id="IPR036047">
    <property type="entry name" value="F-box-like_dom_sf"/>
</dbReference>
<organism evidence="3 4">
    <name type="scientific">Penicillium oxalicum (strain 114-2 / CGMCC 5302)</name>
    <name type="common">Penicillium decumbens</name>
    <dbReference type="NCBI Taxonomy" id="933388"/>
    <lineage>
        <taxon>Eukaryota</taxon>
        <taxon>Fungi</taxon>
        <taxon>Dikarya</taxon>
        <taxon>Ascomycota</taxon>
        <taxon>Pezizomycotina</taxon>
        <taxon>Eurotiomycetes</taxon>
        <taxon>Eurotiomycetidae</taxon>
        <taxon>Eurotiales</taxon>
        <taxon>Aspergillaceae</taxon>
        <taxon>Penicillium</taxon>
    </lineage>
</organism>
<dbReference type="InterPro" id="IPR001810">
    <property type="entry name" value="F-box_dom"/>
</dbReference>
<dbReference type="Pfam" id="PF12937">
    <property type="entry name" value="F-box-like"/>
    <property type="match status" value="1"/>
</dbReference>
<dbReference type="OrthoDB" id="1689567at2759"/>
<feature type="compositionally biased region" description="Basic residues" evidence="1">
    <location>
        <begin position="298"/>
        <end position="307"/>
    </location>
</feature>
<dbReference type="EMBL" id="KB644412">
    <property type="protein sequence ID" value="EPS29584.1"/>
    <property type="molecule type" value="Genomic_DNA"/>
</dbReference>
<dbReference type="Proteomes" id="UP000019376">
    <property type="component" value="Unassembled WGS sequence"/>
</dbReference>
<sequence length="761" mass="83466">MPSLRSRSDSGFGQLIDSQVTKNFGGQGFIATVAAQLGESLIGPGETFARSTQNGRRNLVNTSRPSAANAAPTEILHQVYSLLSPHDFDNARRTCSQWMKASLNRRLLEGTLKCAGWWDAFQRDMEKQRDDRFESVQESDVWKMSKRLATECLLSGHRTTLEKSGFIKSEIIHFSGLFRDSIKTRRGTSLSVAKPATRDGCNKFSTFNVSSCGKYVLVTGGCIIYLFRLLNKGNDVSVLSELGSQNLELVSQIDCTSDVLLATMDTSTPRVAVAALLENRVGMVYDVDPSARPDTSHSRSKSPKAWRTHTGPHFYQDICSEDHPPRTIAILPGRRCVAFGCAGGVEIHWSDEKTGQDRYRRLPMSQPSETLHFLPSSQEDPAEFRLISSLAGPGPHECSCRQFPMSGHSQACPFHILSAKHSLGGLNQYGASSLNLVRATHCHNYRAVPINDGLHMAFVDPRTGNLCIGSNSPIGGPTSLTRAFVCVPPCGKNSTGNAKEFNAPIAFTVGSDLSWGLRIVAAYEDRIVLYSIPSDIFNVIRREREHQSGDFMGDGEIARDWLLDSGRMRKRCDSLAQDQRGGWECALSVSYRSTSMTWPFKVHGKEIGRVDDVVELALQTSDGGARIWAFAASGQAHVFDIDTISPMARTKTKQPLRAVMVGSDGQFISPPVLDNTHLEASKQLRGSRKRKLAESRDRFIGQYGKTRFATSINTGAAGLASQMAAGPTQDEDMSLKRSSFAACIVDFKIPGLSLRDGPWGV</sequence>
<dbReference type="SUPFAM" id="SSF81383">
    <property type="entry name" value="F-box domain"/>
    <property type="match status" value="1"/>
</dbReference>
<name>S7ZH21_PENO1</name>
<dbReference type="SUPFAM" id="SSF69322">
    <property type="entry name" value="Tricorn protease domain 2"/>
    <property type="match status" value="1"/>
</dbReference>
<feature type="domain" description="F-box" evidence="2">
    <location>
        <begin position="72"/>
        <end position="105"/>
    </location>
</feature>
<evidence type="ECO:0000259" key="2">
    <source>
        <dbReference type="Pfam" id="PF12937"/>
    </source>
</evidence>
<accession>S7ZH21</accession>
<keyword evidence="4" id="KW-1185">Reference proteome</keyword>
<evidence type="ECO:0000313" key="4">
    <source>
        <dbReference type="Proteomes" id="UP000019376"/>
    </source>
</evidence>